<reference evidence="1 2" key="1">
    <citation type="submission" date="2019-02" db="EMBL/GenBank/DDBJ databases">
        <title>Deep-cultivation of Planctomycetes and their phenomic and genomic characterization uncovers novel biology.</title>
        <authorList>
            <person name="Wiegand S."/>
            <person name="Jogler M."/>
            <person name="Boedeker C."/>
            <person name="Pinto D."/>
            <person name="Vollmers J."/>
            <person name="Rivas-Marin E."/>
            <person name="Kohn T."/>
            <person name="Peeters S.H."/>
            <person name="Heuer A."/>
            <person name="Rast P."/>
            <person name="Oberbeckmann S."/>
            <person name="Bunk B."/>
            <person name="Jeske O."/>
            <person name="Meyerdierks A."/>
            <person name="Storesund J.E."/>
            <person name="Kallscheuer N."/>
            <person name="Luecker S."/>
            <person name="Lage O.M."/>
            <person name="Pohl T."/>
            <person name="Merkel B.J."/>
            <person name="Hornburger P."/>
            <person name="Mueller R.-W."/>
            <person name="Bruemmer F."/>
            <person name="Labrenz M."/>
            <person name="Spormann A.M."/>
            <person name="Op Den Camp H."/>
            <person name="Overmann J."/>
            <person name="Amann R."/>
            <person name="Jetten M.S.M."/>
            <person name="Mascher T."/>
            <person name="Medema M.H."/>
            <person name="Devos D.P."/>
            <person name="Kaster A.-K."/>
            <person name="Ovreas L."/>
            <person name="Rohde M."/>
            <person name="Galperin M.Y."/>
            <person name="Jogler C."/>
        </authorList>
    </citation>
    <scope>NUCLEOTIDE SEQUENCE [LARGE SCALE GENOMIC DNA]</scope>
    <source>
        <strain evidence="1 2">Pla52n</strain>
    </source>
</reference>
<evidence type="ECO:0000313" key="1">
    <source>
        <dbReference type="EMBL" id="TWT98506.1"/>
    </source>
</evidence>
<dbReference type="AlphaFoldDB" id="A0A5C6AGI0"/>
<evidence type="ECO:0000313" key="2">
    <source>
        <dbReference type="Proteomes" id="UP000320176"/>
    </source>
</evidence>
<gene>
    <name evidence="1" type="ORF">Pla52n_50200</name>
</gene>
<organism evidence="1 2">
    <name type="scientific">Stieleria varia</name>
    <dbReference type="NCBI Taxonomy" id="2528005"/>
    <lineage>
        <taxon>Bacteria</taxon>
        <taxon>Pseudomonadati</taxon>
        <taxon>Planctomycetota</taxon>
        <taxon>Planctomycetia</taxon>
        <taxon>Pirellulales</taxon>
        <taxon>Pirellulaceae</taxon>
        <taxon>Stieleria</taxon>
    </lineage>
</organism>
<dbReference type="Proteomes" id="UP000320176">
    <property type="component" value="Unassembled WGS sequence"/>
</dbReference>
<dbReference type="EMBL" id="SJPN01000006">
    <property type="protein sequence ID" value="TWT98506.1"/>
    <property type="molecule type" value="Genomic_DNA"/>
</dbReference>
<keyword evidence="2" id="KW-1185">Reference proteome</keyword>
<sequence length="62" mass="7119">MALARIIHQPARDSVRFPSIGVRTGRYRVAAHMRRLFSYQYAQTVSCKRIAKTAVSWVNNPD</sequence>
<comment type="caution">
    <text evidence="1">The sequence shown here is derived from an EMBL/GenBank/DDBJ whole genome shotgun (WGS) entry which is preliminary data.</text>
</comment>
<name>A0A5C6AGI0_9BACT</name>
<accession>A0A5C6AGI0</accession>
<protein>
    <submittedName>
        <fullName evidence="1">Uncharacterized protein</fullName>
    </submittedName>
</protein>
<proteinExistence type="predicted"/>